<sequence length="210" mass="23306">MTMQCKVIPAPGSHPNAKVNALQVFNVLQDGGVAFVPIEISYALMASSTEAVDKASTAKRRRLGHSQAFIGSISRPRRWRRRPRAKQCLYTSGVDRFWLNWGVERPSWSASGESSANLTGTGQKYCVEDIDPEIIGAADLIVDYGLQRCHVYGGRASTIIDFEHMEVLRVGSSYELLRERLMKYWGVALPMDPLFDAKSRAGESGKHNTS</sequence>
<dbReference type="SUPFAM" id="SSF55821">
    <property type="entry name" value="YrdC/RibB"/>
    <property type="match status" value="1"/>
</dbReference>
<protein>
    <recommendedName>
        <fullName evidence="3">YrdC-like domain-containing protein</fullName>
    </recommendedName>
</protein>
<comment type="caution">
    <text evidence="1">The sequence shown here is derived from an EMBL/GenBank/DDBJ whole genome shotgun (WGS) entry which is preliminary data.</text>
</comment>
<dbReference type="AlphaFoldDB" id="A0A9P9ISR5"/>
<proteinExistence type="predicted"/>
<dbReference type="EMBL" id="JAGMUV010000017">
    <property type="protein sequence ID" value="KAH7131071.1"/>
    <property type="molecule type" value="Genomic_DNA"/>
</dbReference>
<dbReference type="Gene3D" id="3.90.870.10">
    <property type="entry name" value="DHBP synthase"/>
    <property type="match status" value="1"/>
</dbReference>
<evidence type="ECO:0008006" key="3">
    <source>
        <dbReference type="Google" id="ProtNLM"/>
    </source>
</evidence>
<dbReference type="InterPro" id="IPR017945">
    <property type="entry name" value="DHBP_synth_RibB-like_a/b_dom"/>
</dbReference>
<dbReference type="Proteomes" id="UP000738349">
    <property type="component" value="Unassembled WGS sequence"/>
</dbReference>
<reference evidence="1" key="1">
    <citation type="journal article" date="2021" name="Nat. Commun.">
        <title>Genetic determinants of endophytism in the Arabidopsis root mycobiome.</title>
        <authorList>
            <person name="Mesny F."/>
            <person name="Miyauchi S."/>
            <person name="Thiergart T."/>
            <person name="Pickel B."/>
            <person name="Atanasova L."/>
            <person name="Karlsson M."/>
            <person name="Huettel B."/>
            <person name="Barry K.W."/>
            <person name="Haridas S."/>
            <person name="Chen C."/>
            <person name="Bauer D."/>
            <person name="Andreopoulos W."/>
            <person name="Pangilinan J."/>
            <person name="LaButti K."/>
            <person name="Riley R."/>
            <person name="Lipzen A."/>
            <person name="Clum A."/>
            <person name="Drula E."/>
            <person name="Henrissat B."/>
            <person name="Kohler A."/>
            <person name="Grigoriev I.V."/>
            <person name="Martin F.M."/>
            <person name="Hacquard S."/>
        </authorList>
    </citation>
    <scope>NUCLEOTIDE SEQUENCE</scope>
    <source>
        <strain evidence="1">MPI-CAGE-AT-0147</strain>
    </source>
</reference>
<organism evidence="1 2">
    <name type="scientific">Dactylonectria macrodidyma</name>
    <dbReference type="NCBI Taxonomy" id="307937"/>
    <lineage>
        <taxon>Eukaryota</taxon>
        <taxon>Fungi</taxon>
        <taxon>Dikarya</taxon>
        <taxon>Ascomycota</taxon>
        <taxon>Pezizomycotina</taxon>
        <taxon>Sordariomycetes</taxon>
        <taxon>Hypocreomycetidae</taxon>
        <taxon>Hypocreales</taxon>
        <taxon>Nectriaceae</taxon>
        <taxon>Dactylonectria</taxon>
    </lineage>
</organism>
<evidence type="ECO:0000313" key="2">
    <source>
        <dbReference type="Proteomes" id="UP000738349"/>
    </source>
</evidence>
<keyword evidence="2" id="KW-1185">Reference proteome</keyword>
<evidence type="ECO:0000313" key="1">
    <source>
        <dbReference type="EMBL" id="KAH7131071.1"/>
    </source>
</evidence>
<name>A0A9P9ISR5_9HYPO</name>
<gene>
    <name evidence="1" type="ORF">EDB81DRAFT_905921</name>
</gene>
<dbReference type="OrthoDB" id="4664297at2759"/>
<accession>A0A9P9ISR5</accession>